<evidence type="ECO:0000313" key="3">
    <source>
        <dbReference type="Proteomes" id="UP000299102"/>
    </source>
</evidence>
<dbReference type="AlphaFoldDB" id="A0A4C1W0R0"/>
<evidence type="ECO:0000313" key="2">
    <source>
        <dbReference type="EMBL" id="GBP44661.1"/>
    </source>
</evidence>
<dbReference type="Proteomes" id="UP000299102">
    <property type="component" value="Unassembled WGS sequence"/>
</dbReference>
<proteinExistence type="predicted"/>
<feature type="region of interest" description="Disordered" evidence="1">
    <location>
        <begin position="1"/>
        <end position="26"/>
    </location>
</feature>
<comment type="caution">
    <text evidence="2">The sequence shown here is derived from an EMBL/GenBank/DDBJ whole genome shotgun (WGS) entry which is preliminary data.</text>
</comment>
<gene>
    <name evidence="2" type="ORF">EVAR_44189_1</name>
</gene>
<feature type="compositionally biased region" description="Polar residues" evidence="1">
    <location>
        <begin position="59"/>
        <end position="73"/>
    </location>
</feature>
<keyword evidence="3" id="KW-1185">Reference proteome</keyword>
<accession>A0A4C1W0R0</accession>
<protein>
    <submittedName>
        <fullName evidence="2">Uncharacterized protein</fullName>
    </submittedName>
</protein>
<sequence length="118" mass="12437">MVNDSSRYLDNGKEVPGPMERVNTDGDIVRRGRFRMTPVVGGASVWLRGGALTWRRPGTSPTAVPSPRTQMTSGAGEPRAAHSTTAPVVLLKSTLFGGSFMKIGPKDSSSAVDLPTPA</sequence>
<dbReference type="EMBL" id="BGZK01000456">
    <property type="protein sequence ID" value="GBP44661.1"/>
    <property type="molecule type" value="Genomic_DNA"/>
</dbReference>
<evidence type="ECO:0000256" key="1">
    <source>
        <dbReference type="SAM" id="MobiDB-lite"/>
    </source>
</evidence>
<reference evidence="2 3" key="1">
    <citation type="journal article" date="2019" name="Commun. Biol.">
        <title>The bagworm genome reveals a unique fibroin gene that provides high tensile strength.</title>
        <authorList>
            <person name="Kono N."/>
            <person name="Nakamura H."/>
            <person name="Ohtoshi R."/>
            <person name="Tomita M."/>
            <person name="Numata K."/>
            <person name="Arakawa K."/>
        </authorList>
    </citation>
    <scope>NUCLEOTIDE SEQUENCE [LARGE SCALE GENOMIC DNA]</scope>
</reference>
<organism evidence="2 3">
    <name type="scientific">Eumeta variegata</name>
    <name type="common">Bagworm moth</name>
    <name type="synonym">Eumeta japonica</name>
    <dbReference type="NCBI Taxonomy" id="151549"/>
    <lineage>
        <taxon>Eukaryota</taxon>
        <taxon>Metazoa</taxon>
        <taxon>Ecdysozoa</taxon>
        <taxon>Arthropoda</taxon>
        <taxon>Hexapoda</taxon>
        <taxon>Insecta</taxon>
        <taxon>Pterygota</taxon>
        <taxon>Neoptera</taxon>
        <taxon>Endopterygota</taxon>
        <taxon>Lepidoptera</taxon>
        <taxon>Glossata</taxon>
        <taxon>Ditrysia</taxon>
        <taxon>Tineoidea</taxon>
        <taxon>Psychidae</taxon>
        <taxon>Oiketicinae</taxon>
        <taxon>Eumeta</taxon>
    </lineage>
</organism>
<feature type="region of interest" description="Disordered" evidence="1">
    <location>
        <begin position="54"/>
        <end position="84"/>
    </location>
</feature>
<name>A0A4C1W0R0_EUMVA</name>